<gene>
    <name evidence="2" type="ORF">BDV25DRAFT_112128</name>
</gene>
<dbReference type="PROSITE" id="PS51747">
    <property type="entry name" value="CYT_DCMP_DEAMINASES_2"/>
    <property type="match status" value="1"/>
</dbReference>
<name>A0A5N6TWK4_ASPAV</name>
<dbReference type="GO" id="GO:0002100">
    <property type="term" value="P:tRNA wobble adenosine to inosine editing"/>
    <property type="evidence" value="ECO:0007669"/>
    <property type="project" value="TreeGrafter"/>
</dbReference>
<evidence type="ECO:0000313" key="2">
    <source>
        <dbReference type="EMBL" id="KAE8150451.1"/>
    </source>
</evidence>
<dbReference type="Proteomes" id="UP000325780">
    <property type="component" value="Unassembled WGS sequence"/>
</dbReference>
<dbReference type="GO" id="GO:0052717">
    <property type="term" value="F:tRNA-specific adenosine-34 deaminase activity"/>
    <property type="evidence" value="ECO:0007669"/>
    <property type="project" value="TreeGrafter"/>
</dbReference>
<proteinExistence type="predicted"/>
<dbReference type="PANTHER" id="PTHR11079:SF203">
    <property type="entry name" value="CMP_DCMP-TYPE DEAMINASE DOMAIN-CONTAINING PROTEIN"/>
    <property type="match status" value="1"/>
</dbReference>
<dbReference type="CDD" id="cd01285">
    <property type="entry name" value="nucleoside_deaminase"/>
    <property type="match status" value="1"/>
</dbReference>
<evidence type="ECO:0000259" key="1">
    <source>
        <dbReference type="PROSITE" id="PS51747"/>
    </source>
</evidence>
<dbReference type="AlphaFoldDB" id="A0A5N6TWK4"/>
<dbReference type="EMBL" id="ML742094">
    <property type="protein sequence ID" value="KAE8150451.1"/>
    <property type="molecule type" value="Genomic_DNA"/>
</dbReference>
<evidence type="ECO:0000313" key="3">
    <source>
        <dbReference type="Proteomes" id="UP000325780"/>
    </source>
</evidence>
<accession>A0A5N6TWK4</accession>
<dbReference type="SUPFAM" id="SSF53927">
    <property type="entry name" value="Cytidine deaminase-like"/>
    <property type="match status" value="1"/>
</dbReference>
<dbReference type="PANTHER" id="PTHR11079">
    <property type="entry name" value="CYTOSINE DEAMINASE FAMILY MEMBER"/>
    <property type="match status" value="1"/>
</dbReference>
<protein>
    <submittedName>
        <fullName evidence="2">Cytidine deaminase-like protein</fullName>
    </submittedName>
</protein>
<dbReference type="OrthoDB" id="408702at2759"/>
<organism evidence="2 3">
    <name type="scientific">Aspergillus avenaceus</name>
    <dbReference type="NCBI Taxonomy" id="36643"/>
    <lineage>
        <taxon>Eukaryota</taxon>
        <taxon>Fungi</taxon>
        <taxon>Dikarya</taxon>
        <taxon>Ascomycota</taxon>
        <taxon>Pezizomycotina</taxon>
        <taxon>Eurotiomycetes</taxon>
        <taxon>Eurotiomycetidae</taxon>
        <taxon>Eurotiales</taxon>
        <taxon>Aspergillaceae</taxon>
        <taxon>Aspergillus</taxon>
        <taxon>Aspergillus subgen. Circumdati</taxon>
    </lineage>
</organism>
<reference evidence="2 3" key="1">
    <citation type="submission" date="2019-04" db="EMBL/GenBank/DDBJ databases">
        <title>Friends and foes A comparative genomics study of 23 Aspergillus species from section Flavi.</title>
        <authorList>
            <consortium name="DOE Joint Genome Institute"/>
            <person name="Kjaerbolling I."/>
            <person name="Vesth T."/>
            <person name="Frisvad J.C."/>
            <person name="Nybo J.L."/>
            <person name="Theobald S."/>
            <person name="Kildgaard S."/>
            <person name="Isbrandt T."/>
            <person name="Kuo A."/>
            <person name="Sato A."/>
            <person name="Lyhne E.K."/>
            <person name="Kogle M.E."/>
            <person name="Wiebenga A."/>
            <person name="Kun R.S."/>
            <person name="Lubbers R.J."/>
            <person name="Makela M.R."/>
            <person name="Barry K."/>
            <person name="Chovatia M."/>
            <person name="Clum A."/>
            <person name="Daum C."/>
            <person name="Haridas S."/>
            <person name="He G."/>
            <person name="LaButti K."/>
            <person name="Lipzen A."/>
            <person name="Mondo S."/>
            <person name="Riley R."/>
            <person name="Salamov A."/>
            <person name="Simmons B.A."/>
            <person name="Magnuson J.K."/>
            <person name="Henrissat B."/>
            <person name="Mortensen U.H."/>
            <person name="Larsen T.O."/>
            <person name="Devries R.P."/>
            <person name="Grigoriev I.V."/>
            <person name="Machida M."/>
            <person name="Baker S.E."/>
            <person name="Andersen M.R."/>
        </authorList>
    </citation>
    <scope>NUCLEOTIDE SEQUENCE [LARGE SCALE GENOMIC DNA]</scope>
    <source>
        <strain evidence="2 3">IBT 18842</strain>
    </source>
</reference>
<feature type="domain" description="CMP/dCMP-type deaminase" evidence="1">
    <location>
        <begin position="3"/>
        <end position="136"/>
    </location>
</feature>
<sequence>MSTRAHWMRRANEALGELSTSPCPFSAFGTAVVNHTGTNGLGDLICLGVNENRQTGNPALHGEIAAIQNCTDILTDPQGRFRLTPLKALNAFADLTLYTNAESCPMCASAIRWAGFKEYVYGTSIDTLVRNGWGQIRISSHEVFQASSDLSSSTRLIGGVLASETNPFFLWQFNSSYPCPGGCSRSEATGRCRAIKRDEL</sequence>
<dbReference type="Pfam" id="PF00383">
    <property type="entry name" value="dCMP_cyt_deam_1"/>
    <property type="match status" value="1"/>
</dbReference>
<keyword evidence="3" id="KW-1185">Reference proteome</keyword>
<dbReference type="InterPro" id="IPR002125">
    <property type="entry name" value="CMP_dCMP_dom"/>
</dbReference>
<dbReference type="Gene3D" id="3.40.140.10">
    <property type="entry name" value="Cytidine Deaminase, domain 2"/>
    <property type="match status" value="1"/>
</dbReference>
<dbReference type="InterPro" id="IPR016193">
    <property type="entry name" value="Cytidine_deaminase-like"/>
</dbReference>